<feature type="region of interest" description="Disordered" evidence="2">
    <location>
        <begin position="860"/>
        <end position="904"/>
    </location>
</feature>
<dbReference type="InterPro" id="IPR048324">
    <property type="entry name" value="ZSWIM1-3_RNaseH-like"/>
</dbReference>
<dbReference type="InterPro" id="IPR007527">
    <property type="entry name" value="Znf_SWIM"/>
</dbReference>
<evidence type="ECO:0000313" key="4">
    <source>
        <dbReference type="EMBL" id="POM74496.1"/>
    </source>
</evidence>
<dbReference type="GO" id="GO:0008270">
    <property type="term" value="F:zinc ion binding"/>
    <property type="evidence" value="ECO:0007669"/>
    <property type="project" value="UniProtKB-KW"/>
</dbReference>
<reference evidence="4 5" key="1">
    <citation type="journal article" date="2017" name="Genome Biol. Evol.">
        <title>Phytophthora megakarya and P. palmivora, closely related causal agents of cacao black pod rot, underwent increases in genome sizes and gene numbers by different mechanisms.</title>
        <authorList>
            <person name="Ali S.S."/>
            <person name="Shao J."/>
            <person name="Lary D.J."/>
            <person name="Kronmiller B."/>
            <person name="Shen D."/>
            <person name="Strem M.D."/>
            <person name="Amoako-Attah I."/>
            <person name="Akrofi A.Y."/>
            <person name="Begoude B.A."/>
            <person name="Ten Hoopen G.M."/>
            <person name="Coulibaly K."/>
            <person name="Kebe B.I."/>
            <person name="Melnick R.L."/>
            <person name="Guiltinan M.J."/>
            <person name="Tyler B.M."/>
            <person name="Meinhardt L.W."/>
            <person name="Bailey B.A."/>
        </authorList>
    </citation>
    <scope>NUCLEOTIDE SEQUENCE [LARGE SCALE GENOMIC DNA]</scope>
    <source>
        <strain evidence="5">sbr112.9</strain>
    </source>
</reference>
<evidence type="ECO:0000259" key="3">
    <source>
        <dbReference type="PROSITE" id="PS50966"/>
    </source>
</evidence>
<comment type="caution">
    <text evidence="4">The sequence shown here is derived from an EMBL/GenBank/DDBJ whole genome shotgun (WGS) entry which is preliminary data.</text>
</comment>
<evidence type="ECO:0000313" key="5">
    <source>
        <dbReference type="Proteomes" id="UP000237271"/>
    </source>
</evidence>
<feature type="domain" description="SWIM-type" evidence="3">
    <location>
        <begin position="626"/>
        <end position="658"/>
    </location>
</feature>
<keyword evidence="1" id="KW-0862">Zinc</keyword>
<feature type="compositionally biased region" description="Polar residues" evidence="2">
    <location>
        <begin position="63"/>
        <end position="74"/>
    </location>
</feature>
<name>A0A2P4Y9K2_9STRA</name>
<keyword evidence="1" id="KW-0863">Zinc-finger</keyword>
<evidence type="ECO:0000256" key="1">
    <source>
        <dbReference type="PROSITE-ProRule" id="PRU00325"/>
    </source>
</evidence>
<accession>A0A2P4Y9K2</accession>
<protein>
    <recommendedName>
        <fullName evidence="3">SWIM-type domain-containing protein</fullName>
    </recommendedName>
</protein>
<dbReference type="Pfam" id="PF21056">
    <property type="entry name" value="ZSWIM1-3_RNaseH-like"/>
    <property type="match status" value="1"/>
</dbReference>
<gene>
    <name evidence="4" type="ORF">PHPALM_8533</name>
</gene>
<feature type="compositionally biased region" description="Basic residues" evidence="2">
    <location>
        <begin position="45"/>
        <end position="54"/>
    </location>
</feature>
<dbReference type="PANTHER" id="PTHR31569">
    <property type="entry name" value="SWIM-TYPE DOMAIN-CONTAINING PROTEIN"/>
    <property type="match status" value="1"/>
</dbReference>
<keyword evidence="5" id="KW-1185">Reference proteome</keyword>
<feature type="region of interest" description="Disordered" evidence="2">
    <location>
        <begin position="835"/>
        <end position="854"/>
    </location>
</feature>
<organism evidence="4 5">
    <name type="scientific">Phytophthora palmivora</name>
    <dbReference type="NCBI Taxonomy" id="4796"/>
    <lineage>
        <taxon>Eukaryota</taxon>
        <taxon>Sar</taxon>
        <taxon>Stramenopiles</taxon>
        <taxon>Oomycota</taxon>
        <taxon>Peronosporomycetes</taxon>
        <taxon>Peronosporales</taxon>
        <taxon>Peronosporaceae</taxon>
        <taxon>Phytophthora</taxon>
    </lineage>
</organism>
<dbReference type="PANTHER" id="PTHR31569:SF4">
    <property type="entry name" value="SWIM-TYPE DOMAIN-CONTAINING PROTEIN"/>
    <property type="match status" value="1"/>
</dbReference>
<sequence>MDSDADSESSRQLTLPPSKKRRSRKRSSANARKKKTCRRSINLPKSRRRTRRGTPHTGESDTSDSYDSNESQPSARGGRVRCADVADDDSNDGCSIVPCAELVWGDLEAYLKSYSKRTFQIYSVRTNTPVQKRNERMEANMSCCRPIPEEFKFYNKTYVCTHYGSPRRSTGRGARPYQHSRRIGCEAQLNACVREAGGWKVCITKQKTGHNHAVGEEVYQHYHEARTVSDDEILATVQTLHRAGASRKRILEYVTENPNVQPYMKDVHNLVDRLKRVSYVFPYVEERIRVILEDFATQPGNRTRVYSNGEGTVECISIQSAHMRAMFDKFPEVVLIDATHDTNGNNYKLFSFMIHDAMGKGQHVQHCLLENERKETLRIACQQFKEGYPSYDSIAVIMIDKDFTEIAVLQEEFRSARILLCHFHVVKTLQEQVAKEKYNLDMFTKNEMKRLVQLLVGAPSEEIYDNIISAMKVVLRSDAKRQLWFDYFDENWTRCRERWSSIFRGNIPHMGNQTNNRLESSWQKLKSLVDRSTSLDDCVVSILFWQTVNEKMWSRSVNRIGVYRNNDYDKEMNRLLNTVSLHAVELVRQRYDFARRSTTEYRYYPLGPCVMMQYTTANSDDIPDEYMLSPDDWSCSCIFRVTRLLPCRHVICYRKAKGYNVLVPESIIHPRWLVKNYRHMSQVTAVCDDVEEPYEDRSISQRSTIRSKNQNEKFKELFGLGRQIADVGSRWGTSEHSILRDALQKFVTGIWRGYCPDLSFANDRIPTQCDFGPQPKSDIRTETASQSSYVELPATQSQTVLQKDIEGLIVPLGVDELSPNGRALQAFIDDLDSANLNPVDQENRTNSSSLQTDQQFNITKSLETVSPPETGKPSDSVQEAEMEQATNEVMEEHSASESDATEPIPPKWMISEITRKAGRPKINQAARKTALNQGLKQTSKLVTAIAAGTVPSLKVLLEAVENGASYKYVKPLRALTILQQTKRAKITVFERRNKQPSPIERIMSVLPRLRLDSCDSQVAIFQNRWYSDHEERMRSEDITVMTGGVVYDIKTLKAMRSWHKAISNYDGIESAIRWVENYDESQWEAPELEWKSGVLDQATMIEFLKMIPVLQDFYWSTTLCGRTMVVGPCMDSVLKTIIERNSEKATIFTVPNDILRFPEFDRDSITVQVVWEELKNAANNMNLDETRLLFFAVINYNLDHWCAVAVDLSKYEIVIYDPQQTQNRYESLKTFVKAELLPLLP</sequence>
<dbReference type="AlphaFoldDB" id="A0A2P4Y9K2"/>
<dbReference type="InterPro" id="IPR052579">
    <property type="entry name" value="Zinc_finger_SWIM"/>
</dbReference>
<keyword evidence="1" id="KW-0479">Metal-binding</keyword>
<proteinExistence type="predicted"/>
<feature type="region of interest" description="Disordered" evidence="2">
    <location>
        <begin position="1"/>
        <end position="83"/>
    </location>
</feature>
<dbReference type="Gene3D" id="3.40.395.10">
    <property type="entry name" value="Adenoviral Proteinase, Chain A"/>
    <property type="match status" value="1"/>
</dbReference>
<feature type="compositionally biased region" description="Basic residues" evidence="2">
    <location>
        <begin position="18"/>
        <end position="38"/>
    </location>
</feature>
<evidence type="ECO:0000256" key="2">
    <source>
        <dbReference type="SAM" id="MobiDB-lite"/>
    </source>
</evidence>
<dbReference type="PROSITE" id="PS50966">
    <property type="entry name" value="ZF_SWIM"/>
    <property type="match status" value="1"/>
</dbReference>
<dbReference type="OrthoDB" id="126139at2759"/>
<dbReference type="Proteomes" id="UP000237271">
    <property type="component" value="Unassembled WGS sequence"/>
</dbReference>
<dbReference type="EMBL" id="NCKW01004861">
    <property type="protein sequence ID" value="POM74496.1"/>
    <property type="molecule type" value="Genomic_DNA"/>
</dbReference>